<dbReference type="Proteomes" id="UP001566204">
    <property type="component" value="Unassembled WGS sequence"/>
</dbReference>
<comment type="caution">
    <text evidence="2">The sequence shown here is derived from an EMBL/GenBank/DDBJ whole genome shotgun (WGS) entry which is preliminary data.</text>
</comment>
<proteinExistence type="predicted"/>
<dbReference type="GeneID" id="78461022"/>
<protein>
    <recommendedName>
        <fullName evidence="4">Lipoprotein</fullName>
    </recommendedName>
</protein>
<organism evidence="2 3">
    <name type="scientific">Sphingobacterium thalpophilum</name>
    <dbReference type="NCBI Taxonomy" id="259"/>
    <lineage>
        <taxon>Bacteria</taxon>
        <taxon>Pseudomonadati</taxon>
        <taxon>Bacteroidota</taxon>
        <taxon>Sphingobacteriia</taxon>
        <taxon>Sphingobacteriales</taxon>
        <taxon>Sphingobacteriaceae</taxon>
        <taxon>Sphingobacterium</taxon>
    </lineage>
</organism>
<keyword evidence="3" id="KW-1185">Reference proteome</keyword>
<dbReference type="RefSeq" id="WP_028070179.1">
    <property type="nucleotide sequence ID" value="NZ_CP141191.1"/>
</dbReference>
<dbReference type="PROSITE" id="PS51257">
    <property type="entry name" value="PROKAR_LIPOPROTEIN"/>
    <property type="match status" value="1"/>
</dbReference>
<feature type="region of interest" description="Disordered" evidence="1">
    <location>
        <begin position="33"/>
        <end position="61"/>
    </location>
</feature>
<sequence>MENKIKDKMTFVRATVILMVIVLFSCQGPNRKDPLKTDTAIQDEHNKPRHPSAGVATRRSENEAKDVMLAEDIRFNGKLKRFFTMGEFETVFGNPDSIRLLKDDAPCISIFNTETPHDKYLYKSGSRFENSGDSVAVDEFWFRDGNFIIYKGIRIDAYTTLQDIQQLFPAAVSGRIGMDKEGKLWVITLKEDYEDSSDGQVKMFFRDGKVIFMHWWLPC</sequence>
<evidence type="ECO:0000256" key="1">
    <source>
        <dbReference type="SAM" id="MobiDB-lite"/>
    </source>
</evidence>
<feature type="compositionally biased region" description="Basic and acidic residues" evidence="1">
    <location>
        <begin position="33"/>
        <end position="46"/>
    </location>
</feature>
<dbReference type="EMBL" id="JBEOQB010000002">
    <property type="protein sequence ID" value="MEZ0451861.1"/>
    <property type="molecule type" value="Genomic_DNA"/>
</dbReference>
<evidence type="ECO:0000313" key="3">
    <source>
        <dbReference type="Proteomes" id="UP001566204"/>
    </source>
</evidence>
<accession>A0ABV4HE42</accession>
<evidence type="ECO:0000313" key="2">
    <source>
        <dbReference type="EMBL" id="MEZ0451861.1"/>
    </source>
</evidence>
<evidence type="ECO:0008006" key="4">
    <source>
        <dbReference type="Google" id="ProtNLM"/>
    </source>
</evidence>
<name>A0ABV4HE42_9SPHI</name>
<reference evidence="2 3" key="1">
    <citation type="submission" date="2024-06" db="EMBL/GenBank/DDBJ databases">
        <title>Soil Sphingobacterium thalpophilum.</title>
        <authorList>
            <person name="Yang J."/>
            <person name="Li J."/>
        </authorList>
    </citation>
    <scope>NUCLEOTIDE SEQUENCE [LARGE SCALE GENOMIC DNA]</scope>
    <source>
        <strain evidence="2 3">22g91tb</strain>
    </source>
</reference>
<gene>
    <name evidence="2" type="ORF">ABTW24_09660</name>
</gene>